<dbReference type="AlphaFoldDB" id="A0A9K3I6Q5"/>
<keyword evidence="2" id="KW-0472">Membrane</keyword>
<protein>
    <submittedName>
        <fullName evidence="4">Uncharacterized protein</fullName>
    </submittedName>
</protein>
<evidence type="ECO:0000256" key="2">
    <source>
        <dbReference type="SAM" id="Phobius"/>
    </source>
</evidence>
<feature type="transmembrane region" description="Helical" evidence="2">
    <location>
        <begin position="330"/>
        <end position="351"/>
    </location>
</feature>
<dbReference type="PANTHER" id="PTHR35310:SF1">
    <property type="entry name" value="CELL WALL INTEGRITY_STRESS RESPONSE COMPONENT-LIKE PROTEIN"/>
    <property type="match status" value="1"/>
</dbReference>
<feature type="compositionally biased region" description="Polar residues" evidence="1">
    <location>
        <begin position="64"/>
        <end position="77"/>
    </location>
</feature>
<gene>
    <name evidence="4" type="ORF">HanXRQr2_Chr09g0391821</name>
</gene>
<feature type="transmembrane region" description="Helical" evidence="2">
    <location>
        <begin position="289"/>
        <end position="310"/>
    </location>
</feature>
<accession>A0A9K3I6Q5</accession>
<evidence type="ECO:0000256" key="1">
    <source>
        <dbReference type="SAM" id="MobiDB-lite"/>
    </source>
</evidence>
<feature type="transmembrane region" description="Helical" evidence="2">
    <location>
        <begin position="253"/>
        <end position="277"/>
    </location>
</feature>
<proteinExistence type="predicted"/>
<feature type="compositionally biased region" description="Low complexity" evidence="1">
    <location>
        <begin position="108"/>
        <end position="171"/>
    </location>
</feature>
<reference evidence="4" key="1">
    <citation type="journal article" date="2017" name="Nature">
        <title>The sunflower genome provides insights into oil metabolism, flowering and Asterid evolution.</title>
        <authorList>
            <person name="Badouin H."/>
            <person name="Gouzy J."/>
            <person name="Grassa C.J."/>
            <person name="Murat F."/>
            <person name="Staton S.E."/>
            <person name="Cottret L."/>
            <person name="Lelandais-Briere C."/>
            <person name="Owens G.L."/>
            <person name="Carrere S."/>
            <person name="Mayjonade B."/>
            <person name="Legrand L."/>
            <person name="Gill N."/>
            <person name="Kane N.C."/>
            <person name="Bowers J.E."/>
            <person name="Hubner S."/>
            <person name="Bellec A."/>
            <person name="Berard A."/>
            <person name="Berges H."/>
            <person name="Blanchet N."/>
            <person name="Boniface M.C."/>
            <person name="Brunel D."/>
            <person name="Catrice O."/>
            <person name="Chaidir N."/>
            <person name="Claudel C."/>
            <person name="Donnadieu C."/>
            <person name="Faraut T."/>
            <person name="Fievet G."/>
            <person name="Helmstetter N."/>
            <person name="King M."/>
            <person name="Knapp S.J."/>
            <person name="Lai Z."/>
            <person name="Le Paslier M.C."/>
            <person name="Lippi Y."/>
            <person name="Lorenzon L."/>
            <person name="Mandel J.R."/>
            <person name="Marage G."/>
            <person name="Marchand G."/>
            <person name="Marquand E."/>
            <person name="Bret-Mestries E."/>
            <person name="Morien E."/>
            <person name="Nambeesan S."/>
            <person name="Nguyen T."/>
            <person name="Pegot-Espagnet P."/>
            <person name="Pouilly N."/>
            <person name="Raftis F."/>
            <person name="Sallet E."/>
            <person name="Schiex T."/>
            <person name="Thomas J."/>
            <person name="Vandecasteele C."/>
            <person name="Vares D."/>
            <person name="Vear F."/>
            <person name="Vautrin S."/>
            <person name="Crespi M."/>
            <person name="Mangin B."/>
            <person name="Burke J.M."/>
            <person name="Salse J."/>
            <person name="Munos S."/>
            <person name="Vincourt P."/>
            <person name="Rieseberg L.H."/>
            <person name="Langlade N.B."/>
        </authorList>
    </citation>
    <scope>NUCLEOTIDE SEQUENCE</scope>
    <source>
        <tissue evidence="4">Leaves</tissue>
    </source>
</reference>
<sequence length="434" mass="48546">MAPLQSCTKVLFLLVLFALLLVPPSSSLQPTIQPVGRRYLLDNKIQAQDDSSDGVQLSVKKKQSTTVSAVGTTSQSKNKTKLITPKTTSNSTKIQKLDQKTLIKKLNSTSKPSNLTKPTSKTTNSTKPTSKTTNLTKPTSKTTNSTKPTSKITNSTKPISKTTSLLTQKSTDQPKKTKPITKEQKSTKPFGSLTFTEDDEEDDFVSEFRDLPLRFQETLIPDLEVISKTSKTYLNKANKHIYKGVNPIVGKKYAPIATSFISFLFILIPFLLVSLIFNRIKAYFSLQKLIIFIQIYLSIYFSILALSSLVTGLEPLKFFYATSQNTYVCLQLLQTLAYVLYLLVLLMYIVLVFSTDSSVVSKLLGLGQTFVGFAVGLHYYMTVFHRAVLRQPPRSSWKVHGVYATCFLFICLLGTVERRKKAYVVDGSEEEKKN</sequence>
<feature type="compositionally biased region" description="Basic and acidic residues" evidence="1">
    <location>
        <begin position="172"/>
        <end position="186"/>
    </location>
</feature>
<keyword evidence="2" id="KW-1133">Transmembrane helix</keyword>
<reference evidence="4" key="2">
    <citation type="submission" date="2020-06" db="EMBL/GenBank/DDBJ databases">
        <title>Helianthus annuus Genome sequencing and assembly Release 2.</title>
        <authorList>
            <person name="Gouzy J."/>
            <person name="Langlade N."/>
            <person name="Munos S."/>
        </authorList>
    </citation>
    <scope>NUCLEOTIDE SEQUENCE</scope>
    <source>
        <tissue evidence="4">Leaves</tissue>
    </source>
</reference>
<keyword evidence="2" id="KW-0812">Transmembrane</keyword>
<dbReference type="PANTHER" id="PTHR35310">
    <property type="entry name" value="CELL WALL INTEGRITY/STRESS RESPONSE COMPONENT-LIKE PROTEIN"/>
    <property type="match status" value="1"/>
</dbReference>
<keyword evidence="5" id="KW-1185">Reference proteome</keyword>
<feature type="transmembrane region" description="Helical" evidence="2">
    <location>
        <begin position="400"/>
        <end position="416"/>
    </location>
</feature>
<dbReference type="OrthoDB" id="2020776at2759"/>
<feature type="signal peptide" evidence="3">
    <location>
        <begin position="1"/>
        <end position="27"/>
    </location>
</feature>
<keyword evidence="3" id="KW-0732">Signal</keyword>
<evidence type="ECO:0000256" key="3">
    <source>
        <dbReference type="SAM" id="SignalP"/>
    </source>
</evidence>
<dbReference type="EMBL" id="MNCJ02000324">
    <property type="protein sequence ID" value="KAF5791187.1"/>
    <property type="molecule type" value="Genomic_DNA"/>
</dbReference>
<name>A0A9K3I6Q5_HELAN</name>
<feature type="region of interest" description="Disordered" evidence="1">
    <location>
        <begin position="64"/>
        <end position="192"/>
    </location>
</feature>
<dbReference type="Gramene" id="mRNA:HanXRQr2_Chr09g0391821">
    <property type="protein sequence ID" value="CDS:HanXRQr2_Chr09g0391821.1"/>
    <property type="gene ID" value="HanXRQr2_Chr09g0391821"/>
</dbReference>
<feature type="transmembrane region" description="Helical" evidence="2">
    <location>
        <begin position="363"/>
        <end position="380"/>
    </location>
</feature>
<evidence type="ECO:0000313" key="4">
    <source>
        <dbReference type="EMBL" id="KAF5791187.1"/>
    </source>
</evidence>
<evidence type="ECO:0000313" key="5">
    <source>
        <dbReference type="Proteomes" id="UP000215914"/>
    </source>
</evidence>
<organism evidence="4 5">
    <name type="scientific">Helianthus annuus</name>
    <name type="common">Common sunflower</name>
    <dbReference type="NCBI Taxonomy" id="4232"/>
    <lineage>
        <taxon>Eukaryota</taxon>
        <taxon>Viridiplantae</taxon>
        <taxon>Streptophyta</taxon>
        <taxon>Embryophyta</taxon>
        <taxon>Tracheophyta</taxon>
        <taxon>Spermatophyta</taxon>
        <taxon>Magnoliopsida</taxon>
        <taxon>eudicotyledons</taxon>
        <taxon>Gunneridae</taxon>
        <taxon>Pentapetalae</taxon>
        <taxon>asterids</taxon>
        <taxon>campanulids</taxon>
        <taxon>Asterales</taxon>
        <taxon>Asteraceae</taxon>
        <taxon>Asteroideae</taxon>
        <taxon>Heliantheae alliance</taxon>
        <taxon>Heliantheae</taxon>
        <taxon>Helianthus</taxon>
    </lineage>
</organism>
<comment type="caution">
    <text evidence="4">The sequence shown here is derived from an EMBL/GenBank/DDBJ whole genome shotgun (WGS) entry which is preliminary data.</text>
</comment>
<dbReference type="Proteomes" id="UP000215914">
    <property type="component" value="Unassembled WGS sequence"/>
</dbReference>
<feature type="chain" id="PRO_5039896675" evidence="3">
    <location>
        <begin position="28"/>
        <end position="434"/>
    </location>
</feature>
<feature type="compositionally biased region" description="Polar residues" evidence="1">
    <location>
        <begin position="85"/>
        <end position="94"/>
    </location>
</feature>